<accession>A0A3N1MAZ1</accession>
<dbReference type="PANTHER" id="PTHR48078:SF6">
    <property type="entry name" value="L-THREONINE DEHYDRATASE CATABOLIC TDCB"/>
    <property type="match status" value="1"/>
</dbReference>
<organism evidence="6 7">
    <name type="scientific">Stella humosa</name>
    <dbReference type="NCBI Taxonomy" id="94"/>
    <lineage>
        <taxon>Bacteria</taxon>
        <taxon>Pseudomonadati</taxon>
        <taxon>Pseudomonadota</taxon>
        <taxon>Alphaproteobacteria</taxon>
        <taxon>Rhodospirillales</taxon>
        <taxon>Stellaceae</taxon>
        <taxon>Stella</taxon>
    </lineage>
</organism>
<proteinExistence type="inferred from homology"/>
<comment type="similarity">
    <text evidence="2">Belongs to the serine/threonine dehydratase family.</text>
</comment>
<dbReference type="Pfam" id="PF00291">
    <property type="entry name" value="PALP"/>
    <property type="match status" value="1"/>
</dbReference>
<dbReference type="SUPFAM" id="SSF53686">
    <property type="entry name" value="Tryptophan synthase beta subunit-like PLP-dependent enzymes"/>
    <property type="match status" value="1"/>
</dbReference>
<dbReference type="GO" id="GO:0004794">
    <property type="term" value="F:threonine deaminase activity"/>
    <property type="evidence" value="ECO:0007669"/>
    <property type="project" value="TreeGrafter"/>
</dbReference>
<dbReference type="GO" id="GO:0003941">
    <property type="term" value="F:L-serine ammonia-lyase activity"/>
    <property type="evidence" value="ECO:0007669"/>
    <property type="project" value="TreeGrafter"/>
</dbReference>
<dbReference type="InterPro" id="IPR050147">
    <property type="entry name" value="Ser/Thr_Dehydratase"/>
</dbReference>
<name>A0A3N1MAZ1_9PROT</name>
<dbReference type="EMBL" id="RJKX01000013">
    <property type="protein sequence ID" value="ROQ00225.1"/>
    <property type="molecule type" value="Genomic_DNA"/>
</dbReference>
<evidence type="ECO:0000259" key="5">
    <source>
        <dbReference type="Pfam" id="PF00291"/>
    </source>
</evidence>
<reference evidence="6 7" key="1">
    <citation type="submission" date="2018-11" db="EMBL/GenBank/DDBJ databases">
        <title>Genomic Encyclopedia of Type Strains, Phase IV (KMG-IV): sequencing the most valuable type-strain genomes for metagenomic binning, comparative biology and taxonomic classification.</title>
        <authorList>
            <person name="Goeker M."/>
        </authorList>
    </citation>
    <scope>NUCLEOTIDE SEQUENCE [LARGE SCALE GENOMIC DNA]</scope>
    <source>
        <strain evidence="6 7">DSM 5900</strain>
    </source>
</reference>
<keyword evidence="7" id="KW-1185">Reference proteome</keyword>
<keyword evidence="3" id="KW-0663">Pyridoxal phosphate</keyword>
<dbReference type="GO" id="GO:0009097">
    <property type="term" value="P:isoleucine biosynthetic process"/>
    <property type="evidence" value="ECO:0007669"/>
    <property type="project" value="TreeGrafter"/>
</dbReference>
<evidence type="ECO:0000313" key="6">
    <source>
        <dbReference type="EMBL" id="ROQ00225.1"/>
    </source>
</evidence>
<dbReference type="AlphaFoldDB" id="A0A3N1MAZ1"/>
<dbReference type="OrthoDB" id="9811476at2"/>
<dbReference type="RefSeq" id="WP_123689527.1">
    <property type="nucleotide sequence ID" value="NZ_AP019700.1"/>
</dbReference>
<dbReference type="Gene3D" id="3.40.50.1100">
    <property type="match status" value="2"/>
</dbReference>
<evidence type="ECO:0000256" key="4">
    <source>
        <dbReference type="ARBA" id="ARBA00023239"/>
    </source>
</evidence>
<dbReference type="GO" id="GO:0006567">
    <property type="term" value="P:L-threonine catabolic process"/>
    <property type="evidence" value="ECO:0007669"/>
    <property type="project" value="TreeGrafter"/>
</dbReference>
<evidence type="ECO:0000256" key="2">
    <source>
        <dbReference type="ARBA" id="ARBA00010869"/>
    </source>
</evidence>
<dbReference type="InterPro" id="IPR036052">
    <property type="entry name" value="TrpB-like_PALP_sf"/>
</dbReference>
<keyword evidence="4" id="KW-0456">Lyase</keyword>
<dbReference type="InterPro" id="IPR001926">
    <property type="entry name" value="TrpB-like_PALP"/>
</dbReference>
<evidence type="ECO:0000313" key="7">
    <source>
        <dbReference type="Proteomes" id="UP000278222"/>
    </source>
</evidence>
<dbReference type="FunFam" id="3.40.50.1100:FF:000005">
    <property type="entry name" value="Threonine dehydratase catabolic"/>
    <property type="match status" value="1"/>
</dbReference>
<comment type="cofactor">
    <cofactor evidence="1">
        <name>pyridoxal 5'-phosphate</name>
        <dbReference type="ChEBI" id="CHEBI:597326"/>
    </cofactor>
</comment>
<dbReference type="GO" id="GO:0006565">
    <property type="term" value="P:L-serine catabolic process"/>
    <property type="evidence" value="ECO:0007669"/>
    <property type="project" value="TreeGrafter"/>
</dbReference>
<gene>
    <name evidence="6" type="ORF">EDC65_2021</name>
</gene>
<evidence type="ECO:0000256" key="1">
    <source>
        <dbReference type="ARBA" id="ARBA00001933"/>
    </source>
</evidence>
<dbReference type="Proteomes" id="UP000278222">
    <property type="component" value="Unassembled WGS sequence"/>
</dbReference>
<comment type="caution">
    <text evidence="6">The sequence shown here is derived from an EMBL/GenBank/DDBJ whole genome shotgun (WGS) entry which is preliminary data.</text>
</comment>
<dbReference type="PANTHER" id="PTHR48078">
    <property type="entry name" value="THREONINE DEHYDRATASE, MITOCHONDRIAL-RELATED"/>
    <property type="match status" value="1"/>
</dbReference>
<evidence type="ECO:0000256" key="3">
    <source>
        <dbReference type="ARBA" id="ARBA00022898"/>
    </source>
</evidence>
<sequence>MSVTIADIERAQARIAGAVRRTPWVEAAPARAALAGRVALKLECLQVTGSFKPRGAINALRSLDPAAAARGLVTASGGNHGLAVAFAGHGAGLPATIFLPETVPAAKVAALKSWGADVRIEGAVWDDSNRAALAHAQSSGQAYLHPFGDPAVMAGQGTLGLEILEQIPDADTLLVAIGGGGLAAGVATAAKARRPGIRIVGIEPTGAPTLYESHRAGRVVTLDRVTTAAGTLAPKATDPRTFAVIERHVDDFILVDDEQMRTAARWLWQEHNVAAELSGAAAVAALMAGAYKPRADERVVAIVCGVGTDGIG</sequence>
<feature type="domain" description="Tryptophan synthase beta chain-like PALP" evidence="5">
    <location>
        <begin position="16"/>
        <end position="305"/>
    </location>
</feature>
<protein>
    <submittedName>
        <fullName evidence="6">Threonine dehydratase</fullName>
    </submittedName>
</protein>